<keyword evidence="4" id="KW-1185">Reference proteome</keyword>
<feature type="domain" description="GFO/IDH/MocA-like oxidoreductase" evidence="2">
    <location>
        <begin position="131"/>
        <end position="246"/>
    </location>
</feature>
<dbReference type="SUPFAM" id="SSF51735">
    <property type="entry name" value="NAD(P)-binding Rossmann-fold domains"/>
    <property type="match status" value="1"/>
</dbReference>
<protein>
    <submittedName>
        <fullName evidence="3">Gfo/Idh/MocA family oxidoreductase</fullName>
    </submittedName>
</protein>
<dbReference type="Pfam" id="PF22725">
    <property type="entry name" value="GFO_IDH_MocA_C3"/>
    <property type="match status" value="1"/>
</dbReference>
<dbReference type="InterPro" id="IPR036291">
    <property type="entry name" value="NAD(P)-bd_dom_sf"/>
</dbReference>
<dbReference type="InterPro" id="IPR051317">
    <property type="entry name" value="Gfo/Idh/MocA_oxidoreduct"/>
</dbReference>
<evidence type="ECO:0000313" key="4">
    <source>
        <dbReference type="Proteomes" id="UP001062165"/>
    </source>
</evidence>
<dbReference type="PANTHER" id="PTHR43708">
    <property type="entry name" value="CONSERVED EXPRESSED OXIDOREDUCTASE (EUROFUNG)"/>
    <property type="match status" value="1"/>
</dbReference>
<dbReference type="Pfam" id="PF01408">
    <property type="entry name" value="GFO_IDH_MocA"/>
    <property type="match status" value="1"/>
</dbReference>
<accession>A0ABY6D1Y2</accession>
<dbReference type="Proteomes" id="UP001062165">
    <property type="component" value="Chromosome"/>
</dbReference>
<evidence type="ECO:0000259" key="1">
    <source>
        <dbReference type="Pfam" id="PF01408"/>
    </source>
</evidence>
<gene>
    <name evidence="3" type="ORF">N7E81_17120</name>
</gene>
<dbReference type="InterPro" id="IPR055170">
    <property type="entry name" value="GFO_IDH_MocA-like_dom"/>
</dbReference>
<dbReference type="EMBL" id="CP106735">
    <property type="protein sequence ID" value="UXX79078.1"/>
    <property type="molecule type" value="Genomic_DNA"/>
</dbReference>
<dbReference type="RefSeq" id="WP_263050821.1">
    <property type="nucleotide sequence ID" value="NZ_CP106735.1"/>
</dbReference>
<feature type="domain" description="Gfo/Idh/MocA-like oxidoreductase N-terminal" evidence="1">
    <location>
        <begin position="8"/>
        <end position="121"/>
    </location>
</feature>
<evidence type="ECO:0000313" key="3">
    <source>
        <dbReference type="EMBL" id="UXX79078.1"/>
    </source>
</evidence>
<evidence type="ECO:0000259" key="2">
    <source>
        <dbReference type="Pfam" id="PF22725"/>
    </source>
</evidence>
<organism evidence="3 4">
    <name type="scientific">Reichenbachiella carrageenanivorans</name>
    <dbReference type="NCBI Taxonomy" id="2979869"/>
    <lineage>
        <taxon>Bacteria</taxon>
        <taxon>Pseudomonadati</taxon>
        <taxon>Bacteroidota</taxon>
        <taxon>Cytophagia</taxon>
        <taxon>Cytophagales</taxon>
        <taxon>Reichenbachiellaceae</taxon>
        <taxon>Reichenbachiella</taxon>
    </lineage>
</organism>
<proteinExistence type="predicted"/>
<reference evidence="3" key="1">
    <citation type="submission" date="2022-10" db="EMBL/GenBank/DDBJ databases">
        <title>Comparative genomics and taxonomic characterization of three novel marine species of genus Reichenbachiella exhibiting antioxidant and polysaccharide degradation activities.</title>
        <authorList>
            <person name="Muhammad N."/>
            <person name="Lee Y.-J."/>
            <person name="Ko J."/>
            <person name="Kim S.-G."/>
        </authorList>
    </citation>
    <scope>NUCLEOTIDE SEQUENCE</scope>
    <source>
        <strain evidence="3">Wsw4-B4</strain>
    </source>
</reference>
<dbReference type="InterPro" id="IPR000683">
    <property type="entry name" value="Gfo/Idh/MocA-like_OxRdtase_N"/>
</dbReference>
<dbReference type="SUPFAM" id="SSF55347">
    <property type="entry name" value="Glyceraldehyde-3-phosphate dehydrogenase-like, C-terminal domain"/>
    <property type="match status" value="1"/>
</dbReference>
<sequence length="358" mass="41623">MKKYKGVAVGAGYFSHFQYEAWDRIPEVAIVAICNRSLESGQAIQQKYNIPKHYTDYKEMIDAERPDFIDIITPPESHLEICEYAATRGIHIICQKPLAPNLAEAIALVQLVKATGVRFMVHENWRFQPWYREMKRLLDADILGQVHTVYFRSRMGDGWGENAYIPRQPYFRNYPRLLIYENGIHFIDTFRYLFGEVCRVNARVRKLNPVIAGEDWANVQFEFDNGLFATWDASRYNEPNYPDSRYTFGEMLLEGMQGTLRLYPDGRLTIQKLGKPEEQHDYVHENTNFSGDCVYHTQRHFIDGLITASEFETNGDDYLKSLTVQEMIYQSAEANMPIEVSHHDTLKKHLSNPLKSIS</sequence>
<dbReference type="PANTHER" id="PTHR43708:SF8">
    <property type="entry name" value="OXIDOREDUCTASE"/>
    <property type="match status" value="1"/>
</dbReference>
<dbReference type="Gene3D" id="3.40.50.720">
    <property type="entry name" value="NAD(P)-binding Rossmann-like Domain"/>
    <property type="match status" value="1"/>
</dbReference>
<dbReference type="Gene3D" id="3.30.360.10">
    <property type="entry name" value="Dihydrodipicolinate Reductase, domain 2"/>
    <property type="match status" value="1"/>
</dbReference>
<name>A0ABY6D1Y2_9BACT</name>